<dbReference type="SUPFAM" id="SSF48371">
    <property type="entry name" value="ARM repeat"/>
    <property type="match status" value="1"/>
</dbReference>
<name>A0AAD1UHM6_EUPCR</name>
<accession>A0AAD1UHM6</accession>
<gene>
    <name evidence="1" type="ORF">ECRASSUSDP1_LOCUS9390</name>
</gene>
<dbReference type="EMBL" id="CAMPGE010009228">
    <property type="protein sequence ID" value="CAI2368101.1"/>
    <property type="molecule type" value="Genomic_DNA"/>
</dbReference>
<organism evidence="1 2">
    <name type="scientific">Euplotes crassus</name>
    <dbReference type="NCBI Taxonomy" id="5936"/>
    <lineage>
        <taxon>Eukaryota</taxon>
        <taxon>Sar</taxon>
        <taxon>Alveolata</taxon>
        <taxon>Ciliophora</taxon>
        <taxon>Intramacronucleata</taxon>
        <taxon>Spirotrichea</taxon>
        <taxon>Hypotrichia</taxon>
        <taxon>Euplotida</taxon>
        <taxon>Euplotidae</taxon>
        <taxon>Moneuplotes</taxon>
    </lineage>
</organism>
<comment type="caution">
    <text evidence="1">The sequence shown here is derived from an EMBL/GenBank/DDBJ whole genome shotgun (WGS) entry which is preliminary data.</text>
</comment>
<keyword evidence="2" id="KW-1185">Reference proteome</keyword>
<evidence type="ECO:0000313" key="1">
    <source>
        <dbReference type="EMBL" id="CAI2368101.1"/>
    </source>
</evidence>
<reference evidence="1" key="1">
    <citation type="submission" date="2023-07" db="EMBL/GenBank/DDBJ databases">
        <authorList>
            <consortium name="AG Swart"/>
            <person name="Singh M."/>
            <person name="Singh A."/>
            <person name="Seah K."/>
            <person name="Emmerich C."/>
        </authorList>
    </citation>
    <scope>NUCLEOTIDE SEQUENCE</scope>
    <source>
        <strain evidence="1">DP1</strain>
    </source>
</reference>
<dbReference type="InterPro" id="IPR011989">
    <property type="entry name" value="ARM-like"/>
</dbReference>
<proteinExistence type="predicted"/>
<dbReference type="Proteomes" id="UP001295684">
    <property type="component" value="Unassembled WGS sequence"/>
</dbReference>
<protein>
    <submittedName>
        <fullName evidence="1">Uncharacterized protein</fullName>
    </submittedName>
</protein>
<evidence type="ECO:0000313" key="2">
    <source>
        <dbReference type="Proteomes" id="UP001295684"/>
    </source>
</evidence>
<dbReference type="InterPro" id="IPR016024">
    <property type="entry name" value="ARM-type_fold"/>
</dbReference>
<sequence length="486" mass="56581">MEDRRTKRYKEFLKVGINSPKQKCEQFMVKLRQKARKNRFYDTRKVRYLNKSTEPDYSALWKSGDFIQRIMSIEEEMRAIDDEEFLIKAYEMISCGLYQESYTVISKTLNPEFILNVVKDYKSSSGALYEAITSLMINLTSLVLSSDIQKSLVDTGLADYLLSKLNQWARPEDLNTNCKRELDIIQNLCFDKITKRYFLQNNILETLVKVIDQQVKCEANELRILGILKDLICKSNQITKTQIKSLIPFLYGTMINSDVNTDNKTLALACFIKIITLKDMGEEIVQTYPMFLEYIMYLADLSDFEASKVALTIACACTAHEKHAKELYELGLLKHLFCLKFTTELVAIQNLTQIVPETEWLEEHNIEILIQLTNLYTHFSDKEWLIQVSETLRCFILLENDDITQFLKEVGFIYKIKNAFENEKDIEVLKSLLSVTYHFIYSFTEEQESQFIESGLGDLVEDLYEHTCNADLQVLCRSIFNVATQE</sequence>
<dbReference type="AlphaFoldDB" id="A0AAD1UHM6"/>
<dbReference type="Gene3D" id="1.25.10.10">
    <property type="entry name" value="Leucine-rich Repeat Variant"/>
    <property type="match status" value="1"/>
</dbReference>